<feature type="domain" description="CzcB-like barrel-sandwich hybrid" evidence="2">
    <location>
        <begin position="83"/>
        <end position="222"/>
    </location>
</feature>
<evidence type="ECO:0000259" key="2">
    <source>
        <dbReference type="Pfam" id="PF25973"/>
    </source>
</evidence>
<dbReference type="Proteomes" id="UP000437748">
    <property type="component" value="Unassembled WGS sequence"/>
</dbReference>
<dbReference type="Gene3D" id="2.40.30.170">
    <property type="match status" value="1"/>
</dbReference>
<dbReference type="OrthoDB" id="5290347at2"/>
<comment type="caution">
    <text evidence="3">The sequence shown here is derived from an EMBL/GenBank/DDBJ whole genome shotgun (WGS) entry which is preliminary data.</text>
</comment>
<dbReference type="GO" id="GO:0015562">
    <property type="term" value="F:efflux transmembrane transporter activity"/>
    <property type="evidence" value="ECO:0007669"/>
    <property type="project" value="TreeGrafter"/>
</dbReference>
<sequence>MKYKIIIISLFIGLILFQACKRKEVAELPPEINFNKKQELKINEQNEQNLKQINPAEKKHIINLNNEVILNQLPATVYGTNTSQLSFRVNGFIYSILAKNGQYVKKGQVIAKLDNSIFSEQLKLAQYNLEQAKNSEKFALLSLKRTQTLNQKQATTQIALEQAESNYLNSQIAVKLADTQLKIAQINFNDTSLIAPFSGYIFNLTSWIGNYVSATSPIVTLASLENLQIQLLIPQTIENNFKVGQKFPFKSTNQKNKGIFTITNIIPYIDQNNKSYLIIGVPSNTEKQLMSGELILIQLK</sequence>
<accession>A0A6N6VP30</accession>
<dbReference type="Gene3D" id="2.40.50.100">
    <property type="match status" value="1"/>
</dbReference>
<dbReference type="InterPro" id="IPR006143">
    <property type="entry name" value="RND_pump_MFP"/>
</dbReference>
<dbReference type="PROSITE" id="PS51257">
    <property type="entry name" value="PROKAR_LIPOPROTEIN"/>
    <property type="match status" value="1"/>
</dbReference>
<evidence type="ECO:0000313" key="4">
    <source>
        <dbReference type="Proteomes" id="UP000437748"/>
    </source>
</evidence>
<proteinExistence type="inferred from homology"/>
<dbReference type="Pfam" id="PF25973">
    <property type="entry name" value="BSH_CzcB"/>
    <property type="match status" value="1"/>
</dbReference>
<dbReference type="RefSeq" id="WP_153421199.1">
    <property type="nucleotide sequence ID" value="NZ_WFLM01000005.1"/>
</dbReference>
<dbReference type="PANTHER" id="PTHR30469">
    <property type="entry name" value="MULTIDRUG RESISTANCE PROTEIN MDTA"/>
    <property type="match status" value="1"/>
</dbReference>
<dbReference type="Gene3D" id="1.10.287.470">
    <property type="entry name" value="Helix hairpin bin"/>
    <property type="match status" value="1"/>
</dbReference>
<dbReference type="SUPFAM" id="SSF111369">
    <property type="entry name" value="HlyD-like secretion proteins"/>
    <property type="match status" value="1"/>
</dbReference>
<name>A0A6N6VP30_9BACT</name>
<evidence type="ECO:0000256" key="1">
    <source>
        <dbReference type="ARBA" id="ARBA00009477"/>
    </source>
</evidence>
<dbReference type="NCBIfam" id="TIGR01730">
    <property type="entry name" value="RND_mfp"/>
    <property type="match status" value="1"/>
</dbReference>
<gene>
    <name evidence="3" type="ORF">GCL60_13145</name>
</gene>
<dbReference type="InterPro" id="IPR058647">
    <property type="entry name" value="BSH_CzcB-like"/>
</dbReference>
<dbReference type="EMBL" id="WFLM01000005">
    <property type="protein sequence ID" value="KAB8036784.1"/>
    <property type="molecule type" value="Genomic_DNA"/>
</dbReference>
<protein>
    <submittedName>
        <fullName evidence="3">Efflux RND transporter periplasmic adaptor subunit</fullName>
    </submittedName>
</protein>
<keyword evidence="4" id="KW-1185">Reference proteome</keyword>
<dbReference type="GO" id="GO:1990281">
    <property type="term" value="C:efflux pump complex"/>
    <property type="evidence" value="ECO:0007669"/>
    <property type="project" value="TreeGrafter"/>
</dbReference>
<organism evidence="3 4">
    <name type="scientific">Silvanigrella paludirubra</name>
    <dbReference type="NCBI Taxonomy" id="2499159"/>
    <lineage>
        <taxon>Bacteria</taxon>
        <taxon>Pseudomonadati</taxon>
        <taxon>Bdellovibrionota</taxon>
        <taxon>Oligoflexia</taxon>
        <taxon>Silvanigrellales</taxon>
        <taxon>Silvanigrellaceae</taxon>
        <taxon>Silvanigrella</taxon>
    </lineage>
</organism>
<evidence type="ECO:0000313" key="3">
    <source>
        <dbReference type="EMBL" id="KAB8036784.1"/>
    </source>
</evidence>
<comment type="similarity">
    <text evidence="1">Belongs to the membrane fusion protein (MFP) (TC 8.A.1) family.</text>
</comment>
<reference evidence="3 4" key="1">
    <citation type="submission" date="2019-10" db="EMBL/GenBank/DDBJ databases">
        <title>New species of Slilvanegrellaceae.</title>
        <authorList>
            <person name="Pitt A."/>
            <person name="Hahn M.W."/>
        </authorList>
    </citation>
    <scope>NUCLEOTIDE SEQUENCE [LARGE SCALE GENOMIC DNA]</scope>
    <source>
        <strain evidence="3 4">SP-Ram-0.45-NSY-1</strain>
    </source>
</reference>
<dbReference type="AlphaFoldDB" id="A0A6N6VP30"/>